<dbReference type="KEGG" id="kbs:EPA93_12865"/>
<reference evidence="4 5" key="1">
    <citation type="submission" date="2019-01" db="EMBL/GenBank/DDBJ databases">
        <title>Ktedonosporobacter rubrisoli SCAWS-G2.</title>
        <authorList>
            <person name="Huang Y."/>
            <person name="Yan B."/>
        </authorList>
    </citation>
    <scope>NUCLEOTIDE SEQUENCE [LARGE SCALE GENOMIC DNA]</scope>
    <source>
        <strain evidence="4 5">SCAWS-G2</strain>
    </source>
</reference>
<dbReference type="CDD" id="cd00586">
    <property type="entry name" value="4HBT"/>
    <property type="match status" value="1"/>
</dbReference>
<dbReference type="EMBL" id="CP035758">
    <property type="protein sequence ID" value="QBD76847.1"/>
    <property type="molecule type" value="Genomic_DNA"/>
</dbReference>
<dbReference type="Gene3D" id="3.10.129.10">
    <property type="entry name" value="Hotdog Thioesterase"/>
    <property type="match status" value="2"/>
</dbReference>
<name>A0A4P6JNG1_KTERU</name>
<accession>A0A4P6JNG1</accession>
<dbReference type="InterPro" id="IPR050563">
    <property type="entry name" value="4-hydroxybenzoyl-CoA_TE"/>
</dbReference>
<gene>
    <name evidence="4" type="ORF">EPA93_12865</name>
</gene>
<dbReference type="PANTHER" id="PTHR31793:SF27">
    <property type="entry name" value="NOVEL THIOESTERASE SUPERFAMILY DOMAIN AND SAPOSIN A-TYPE DOMAIN CONTAINING PROTEIN (0610012H03RIK)"/>
    <property type="match status" value="1"/>
</dbReference>
<evidence type="ECO:0000256" key="1">
    <source>
        <dbReference type="ARBA" id="ARBA00005953"/>
    </source>
</evidence>
<dbReference type="InterPro" id="IPR002864">
    <property type="entry name" value="Acyl-ACP_thioesterase_NHD"/>
</dbReference>
<dbReference type="Proteomes" id="UP000290365">
    <property type="component" value="Chromosome"/>
</dbReference>
<dbReference type="GO" id="GO:0006633">
    <property type="term" value="P:fatty acid biosynthetic process"/>
    <property type="evidence" value="ECO:0007669"/>
    <property type="project" value="InterPro"/>
</dbReference>
<dbReference type="PANTHER" id="PTHR31793">
    <property type="entry name" value="4-HYDROXYBENZOYL-COA THIOESTERASE FAMILY MEMBER"/>
    <property type="match status" value="1"/>
</dbReference>
<dbReference type="AlphaFoldDB" id="A0A4P6JNG1"/>
<dbReference type="RefSeq" id="WP_129887911.1">
    <property type="nucleotide sequence ID" value="NZ_CP035758.1"/>
</dbReference>
<keyword evidence="2" id="KW-0378">Hydrolase</keyword>
<protein>
    <recommendedName>
        <fullName evidence="3">Acyl-ACP thioesterase N-terminal hotdog domain-containing protein</fullName>
    </recommendedName>
</protein>
<sequence length="252" mass="28654">MQRLFCHTHIVRYDESNCAGVLTPTAFVRYMQDIAARDAEDAQLGGNGFWIVKRTHITFNVPVPIHTKLLLKTYGLAFTRITAQRGYEAYLEAAESPIISARTLWVFLDPRGRPTRLPEDTARIWLPDGPREPQAEESFPVFPDGEPVTMGESVRFADIDIMRHMNNAAAVEKLDNAAWEAYARAGITPDTTRFDALSYDIEYLHSPRFGEPLVIQSWLEPVVGEECARWQQVMQGDKVVVRAFSRWRVDAV</sequence>
<evidence type="ECO:0000256" key="2">
    <source>
        <dbReference type="ARBA" id="ARBA00022801"/>
    </source>
</evidence>
<proteinExistence type="inferred from homology"/>
<dbReference type="OrthoDB" id="5242854at2"/>
<feature type="domain" description="Acyl-ACP thioesterase N-terminal hotdog" evidence="3">
    <location>
        <begin position="5"/>
        <end position="120"/>
    </location>
</feature>
<evidence type="ECO:0000313" key="5">
    <source>
        <dbReference type="Proteomes" id="UP000290365"/>
    </source>
</evidence>
<evidence type="ECO:0000259" key="3">
    <source>
        <dbReference type="Pfam" id="PF01643"/>
    </source>
</evidence>
<dbReference type="InterPro" id="IPR029069">
    <property type="entry name" value="HotDog_dom_sf"/>
</dbReference>
<dbReference type="SUPFAM" id="SSF54637">
    <property type="entry name" value="Thioesterase/thiol ester dehydrase-isomerase"/>
    <property type="match status" value="2"/>
</dbReference>
<dbReference type="Pfam" id="PF13279">
    <property type="entry name" value="4HBT_2"/>
    <property type="match status" value="1"/>
</dbReference>
<dbReference type="Pfam" id="PF01643">
    <property type="entry name" value="Acyl-ACP_TE"/>
    <property type="match status" value="1"/>
</dbReference>
<keyword evidence="5" id="KW-1185">Reference proteome</keyword>
<evidence type="ECO:0000313" key="4">
    <source>
        <dbReference type="EMBL" id="QBD76847.1"/>
    </source>
</evidence>
<organism evidence="4 5">
    <name type="scientific">Ktedonosporobacter rubrisoli</name>
    <dbReference type="NCBI Taxonomy" id="2509675"/>
    <lineage>
        <taxon>Bacteria</taxon>
        <taxon>Bacillati</taxon>
        <taxon>Chloroflexota</taxon>
        <taxon>Ktedonobacteria</taxon>
        <taxon>Ktedonobacterales</taxon>
        <taxon>Ktedonosporobacteraceae</taxon>
        <taxon>Ktedonosporobacter</taxon>
    </lineage>
</organism>
<comment type="similarity">
    <text evidence="1">Belongs to the 4-hydroxybenzoyl-CoA thioesterase family.</text>
</comment>
<dbReference type="GO" id="GO:0047617">
    <property type="term" value="F:fatty acyl-CoA hydrolase activity"/>
    <property type="evidence" value="ECO:0007669"/>
    <property type="project" value="TreeGrafter"/>
</dbReference>